<dbReference type="CDD" id="cd07951">
    <property type="entry name" value="ED_3B_N_AMMECR1"/>
    <property type="match status" value="1"/>
</dbReference>
<dbReference type="RefSeq" id="WP_063600231.1">
    <property type="nucleotide sequence ID" value="NZ_LITQ01000003.1"/>
</dbReference>
<evidence type="ECO:0000313" key="3">
    <source>
        <dbReference type="EMBL" id="OBR93199.1"/>
    </source>
</evidence>
<organism evidence="2 4">
    <name type="scientific">Clostridium coskatii</name>
    <dbReference type="NCBI Taxonomy" id="1705578"/>
    <lineage>
        <taxon>Bacteria</taxon>
        <taxon>Bacillati</taxon>
        <taxon>Bacillota</taxon>
        <taxon>Clostridia</taxon>
        <taxon>Eubacteriales</taxon>
        <taxon>Clostridiaceae</taxon>
        <taxon>Clostridium</taxon>
    </lineage>
</organism>
<dbReference type="PATRIC" id="fig|1705578.3.peg.2659"/>
<dbReference type="GO" id="GO:0016702">
    <property type="term" value="F:oxidoreductase activity, acting on single donors with incorporation of molecular oxygen, incorporation of two atoms of oxygen"/>
    <property type="evidence" value="ECO:0007669"/>
    <property type="project" value="UniProtKB-ARBA"/>
</dbReference>
<dbReference type="InterPro" id="IPR002733">
    <property type="entry name" value="AMMECR1_domain"/>
</dbReference>
<dbReference type="Pfam" id="PF01871">
    <property type="entry name" value="AMMECR1"/>
    <property type="match status" value="1"/>
</dbReference>
<keyword evidence="3" id="KW-0560">Oxidoreductase</keyword>
<accession>A0A162JFP2</accession>
<keyword evidence="5" id="KW-1185">Reference proteome</keyword>
<evidence type="ECO:0000313" key="5">
    <source>
        <dbReference type="Proteomes" id="UP000093694"/>
    </source>
</evidence>
<dbReference type="InterPro" id="IPR027623">
    <property type="entry name" value="AmmeMemoSam_A"/>
</dbReference>
<dbReference type="InterPro" id="IPR004183">
    <property type="entry name" value="Xdiol_dOase_suB"/>
</dbReference>
<proteinExistence type="predicted"/>
<dbReference type="GO" id="GO:0008198">
    <property type="term" value="F:ferrous iron binding"/>
    <property type="evidence" value="ECO:0007669"/>
    <property type="project" value="InterPro"/>
</dbReference>
<sequence>MGKIYGFYTMPHPPIAVPEIGRGQEIKIKNTLDACYKVGEDIASIKPDTIIIITPHGPMFSDAIAVSYENNIHGDLGKFGAPGVSQSSNINLPLTEKIIEYSKEQNILIGKITTRSAQEYGMEYELDHGALVPLYFVNKKYQNYKLVHITYGMLSKMELYKFGMCIKKAVNEVNTKAVFIASGDLSHRLTKDGPYEYSPYGEKFDREITSLLEKGDVFKIFNMDKETVSEAGECGLRSYYIMLGAMDGCDIKGKILSYEGPFGVGYGVMSFSLKDDGRDTYGKLVEERQKIIATKRKTEDPYVRLARESLTSYLIYHKYLENPDYVTDEMINNKRGVFVSMKKEGQLRGCIGTIFPTTKNTAEEIIKNAVSSGINDPRFMPVREDELEDIDFSVDVLTKPEEASKVELDPERYGVIVKKGSRCGLLLPDLEGVDTVDKQLQIALEKGNISPNEDYTIEKFEVIRHK</sequence>
<dbReference type="PANTHER" id="PTHR13016:SF0">
    <property type="entry name" value="AMME SYNDROME CANDIDATE GENE 1 PROTEIN"/>
    <property type="match status" value="1"/>
</dbReference>
<dbReference type="EMBL" id="LITQ01000003">
    <property type="protein sequence ID" value="OAA94455.1"/>
    <property type="molecule type" value="Genomic_DNA"/>
</dbReference>
<dbReference type="SUPFAM" id="SSF53213">
    <property type="entry name" value="LigB-like"/>
    <property type="match status" value="1"/>
</dbReference>
<gene>
    <name evidence="3" type="primary">cnbCb</name>
    <name evidence="3" type="ORF">CLCOS_26710</name>
    <name evidence="2" type="ORF">WX73_03001</name>
</gene>
<protein>
    <submittedName>
        <fullName evidence="3">2-aminophenol 1,6-dioxygenase subunit beta</fullName>
        <ecNumber evidence="3">1.13.11.74</ecNumber>
        <ecNumber evidence="3">1.13.11.76</ecNumber>
    </submittedName>
</protein>
<dbReference type="InterPro" id="IPR023473">
    <property type="entry name" value="AMMECR1"/>
</dbReference>
<dbReference type="Gene3D" id="3.30.700.20">
    <property type="entry name" value="Hypothetical protein ph0010, domain 1"/>
    <property type="match status" value="1"/>
</dbReference>
<dbReference type="Proteomes" id="UP000093694">
    <property type="component" value="Unassembled WGS sequence"/>
</dbReference>
<dbReference type="InterPro" id="IPR036071">
    <property type="entry name" value="AMMECR1_dom_sf"/>
</dbReference>
<dbReference type="InterPro" id="IPR027485">
    <property type="entry name" value="AMMECR1_N"/>
</dbReference>
<name>A0A162JFP2_9CLOT</name>
<dbReference type="PANTHER" id="PTHR13016">
    <property type="entry name" value="AMMECR1 HOMOLOG"/>
    <property type="match status" value="1"/>
</dbReference>
<dbReference type="Proteomes" id="UP000077384">
    <property type="component" value="Unassembled WGS sequence"/>
</dbReference>
<comment type="caution">
    <text evidence="2">The sequence shown here is derived from an EMBL/GenBank/DDBJ whole genome shotgun (WGS) entry which is preliminary data.</text>
</comment>
<dbReference type="EC" id="1.13.11.76" evidence="3"/>
<evidence type="ECO:0000313" key="4">
    <source>
        <dbReference type="Proteomes" id="UP000077384"/>
    </source>
</evidence>
<dbReference type="EMBL" id="LROR01000054">
    <property type="protein sequence ID" value="OBR93199.1"/>
    <property type="molecule type" value="Genomic_DNA"/>
</dbReference>
<feature type="domain" description="AMMECR1" evidence="1">
    <location>
        <begin position="297"/>
        <end position="466"/>
    </location>
</feature>
<dbReference type="AlphaFoldDB" id="A0A162JFP2"/>
<reference evidence="2 4" key="1">
    <citation type="journal article" date="2015" name="Biotechnol. Bioeng.">
        <title>Genome sequence and phenotypic characterization of Caulobacter segnis.</title>
        <authorList>
            <person name="Patel S."/>
            <person name="Fletcher B."/>
            <person name="Scott D.C."/>
            <person name="Ely B."/>
        </authorList>
    </citation>
    <scope>NUCLEOTIDE SEQUENCE [LARGE SCALE GENOMIC DNA]</scope>
    <source>
        <strain evidence="2 4">PS02</strain>
    </source>
</reference>
<dbReference type="NCBIfam" id="TIGR04336">
    <property type="entry name" value="AmmeMemoSam_B"/>
    <property type="match status" value="1"/>
</dbReference>
<dbReference type="EC" id="1.13.11.74" evidence="3"/>
<evidence type="ECO:0000259" key="1">
    <source>
        <dbReference type="PROSITE" id="PS51112"/>
    </source>
</evidence>
<dbReference type="NCBIfam" id="TIGR04335">
    <property type="entry name" value="AmmeMemoSam_A"/>
    <property type="match status" value="1"/>
</dbReference>
<dbReference type="PROSITE" id="PS51112">
    <property type="entry name" value="AMMECR1"/>
    <property type="match status" value="1"/>
</dbReference>
<dbReference type="SUPFAM" id="SSF143447">
    <property type="entry name" value="AMMECR1-like"/>
    <property type="match status" value="1"/>
</dbReference>
<dbReference type="Pfam" id="PF02900">
    <property type="entry name" value="LigB"/>
    <property type="match status" value="1"/>
</dbReference>
<dbReference type="Gene3D" id="3.40.830.10">
    <property type="entry name" value="LigB-like"/>
    <property type="match status" value="1"/>
</dbReference>
<evidence type="ECO:0000313" key="2">
    <source>
        <dbReference type="EMBL" id="OAA94455.1"/>
    </source>
</evidence>
<reference evidence="3 5" key="2">
    <citation type="journal article" date="2016" name="Front. Microbiol.">
        <title>Industrial Acetogenic Biocatalysts: A Comparative Metabolic and Genomic Analysis.</title>
        <authorList>
            <person name="Bengelsdorf F."/>
            <person name="Poehlein A."/>
            <person name="Sonja S."/>
            <person name="Erz C."/>
            <person name="Hummel T."/>
            <person name="Hoffmeister S."/>
            <person name="Daniel R."/>
            <person name="Durre P."/>
        </authorList>
    </citation>
    <scope>NUCLEOTIDE SEQUENCE [LARGE SCALE GENOMIC DNA]</scope>
    <source>
        <strain evidence="3 5">PTA-10522</strain>
    </source>
</reference>